<feature type="domain" description="MADF" evidence="2">
    <location>
        <begin position="7"/>
        <end position="105"/>
    </location>
</feature>
<dbReference type="AlphaFoldDB" id="A0A6B0UZI5"/>
<dbReference type="PROSITE" id="PS51029">
    <property type="entry name" value="MADF"/>
    <property type="match status" value="1"/>
</dbReference>
<organism evidence="3">
    <name type="scientific">Ixodes ricinus</name>
    <name type="common">Common tick</name>
    <name type="synonym">Acarus ricinus</name>
    <dbReference type="NCBI Taxonomy" id="34613"/>
    <lineage>
        <taxon>Eukaryota</taxon>
        <taxon>Metazoa</taxon>
        <taxon>Ecdysozoa</taxon>
        <taxon>Arthropoda</taxon>
        <taxon>Chelicerata</taxon>
        <taxon>Arachnida</taxon>
        <taxon>Acari</taxon>
        <taxon>Parasitiformes</taxon>
        <taxon>Ixodida</taxon>
        <taxon>Ixodoidea</taxon>
        <taxon>Ixodidae</taxon>
        <taxon>Ixodinae</taxon>
        <taxon>Ixodes</taxon>
    </lineage>
</organism>
<dbReference type="GO" id="GO:0005667">
    <property type="term" value="C:transcription regulator complex"/>
    <property type="evidence" value="ECO:0007669"/>
    <property type="project" value="TreeGrafter"/>
</dbReference>
<reference evidence="3" key="1">
    <citation type="submission" date="2019-12" db="EMBL/GenBank/DDBJ databases">
        <title>An insight into the sialome of adult female Ixodes ricinus ticks feeding for 6 days.</title>
        <authorList>
            <person name="Perner J."/>
            <person name="Ribeiro J.M.C."/>
        </authorList>
    </citation>
    <scope>NUCLEOTIDE SEQUENCE</scope>
    <source>
        <strain evidence="3">Semi-engorged</strain>
        <tissue evidence="3">Salivary glands</tissue>
    </source>
</reference>
<evidence type="ECO:0000259" key="2">
    <source>
        <dbReference type="PROSITE" id="PS51029"/>
    </source>
</evidence>
<dbReference type="InterPro" id="IPR006578">
    <property type="entry name" value="MADF-dom"/>
</dbReference>
<sequence>MAVNNERLISEVEKRPALWQAQCKDYKDTKKKSAIWCELGDLLLPGDKDRVDKVQKRWRSLRDKLVRLLRDMKKTRTSGAGADDVEDPMAWPHFEQMYFVKDSLEHRSTSGNMKTSTNDDFIRPVEEGTCLDESAATDGPEPVACIVVVEVDEECHSGGVGSPFPPAFTSDASNEP</sequence>
<dbReference type="Pfam" id="PF10545">
    <property type="entry name" value="MADF_DNA_bdg"/>
    <property type="match status" value="1"/>
</dbReference>
<dbReference type="InterPro" id="IPR039353">
    <property type="entry name" value="TF_Adf1"/>
</dbReference>
<dbReference type="EMBL" id="GIFC01012913">
    <property type="protein sequence ID" value="MXU94996.1"/>
    <property type="molecule type" value="Transcribed_RNA"/>
</dbReference>
<dbReference type="GO" id="GO:0005634">
    <property type="term" value="C:nucleus"/>
    <property type="evidence" value="ECO:0007669"/>
    <property type="project" value="TreeGrafter"/>
</dbReference>
<evidence type="ECO:0000313" key="3">
    <source>
        <dbReference type="EMBL" id="MXU94996.1"/>
    </source>
</evidence>
<feature type="region of interest" description="Disordered" evidence="1">
    <location>
        <begin position="156"/>
        <end position="176"/>
    </location>
</feature>
<dbReference type="PANTHER" id="PTHR12243">
    <property type="entry name" value="MADF DOMAIN TRANSCRIPTION FACTOR"/>
    <property type="match status" value="1"/>
</dbReference>
<accession>A0A6B0UZI5</accession>
<protein>
    <submittedName>
        <fullName evidence="3">Putative alcohol dehydrogenase transcription factor myb/sant like protein</fullName>
    </submittedName>
</protein>
<dbReference type="SMART" id="SM00595">
    <property type="entry name" value="MADF"/>
    <property type="match status" value="1"/>
</dbReference>
<name>A0A6B0UZI5_IXORI</name>
<evidence type="ECO:0000256" key="1">
    <source>
        <dbReference type="SAM" id="MobiDB-lite"/>
    </source>
</evidence>
<proteinExistence type="predicted"/>
<dbReference type="GO" id="GO:0006357">
    <property type="term" value="P:regulation of transcription by RNA polymerase II"/>
    <property type="evidence" value="ECO:0007669"/>
    <property type="project" value="TreeGrafter"/>
</dbReference>
<dbReference type="PANTHER" id="PTHR12243:SF69">
    <property type="entry name" value="SI:CH73-59F11.3"/>
    <property type="match status" value="1"/>
</dbReference>